<comment type="caution">
    <text evidence="4">The sequence shown here is derived from an EMBL/GenBank/DDBJ whole genome shotgun (WGS) entry which is preliminary data.</text>
</comment>
<dbReference type="Pfam" id="PF00026">
    <property type="entry name" value="Asp"/>
    <property type="match status" value="1"/>
</dbReference>
<dbReference type="OrthoDB" id="15189at2759"/>
<keyword evidence="5" id="KW-1185">Reference proteome</keyword>
<evidence type="ECO:0000313" key="5">
    <source>
        <dbReference type="Proteomes" id="UP000812287"/>
    </source>
</evidence>
<feature type="signal peptide" evidence="2">
    <location>
        <begin position="1"/>
        <end position="18"/>
    </location>
</feature>
<keyword evidence="2" id="KW-0732">Signal</keyword>
<proteinExistence type="inferred from homology"/>
<gene>
    <name evidence="4" type="ORF">BT62DRAFT_1024224</name>
</gene>
<dbReference type="PANTHER" id="PTHR47966:SF57">
    <property type="entry name" value="PEPTIDASE A1 DOMAIN-CONTAINING PROTEIN"/>
    <property type="match status" value="1"/>
</dbReference>
<sequence length="480" mass="53052">MALAFFRILAVSPLLCSAFPATTPRLGVSIPLSKRASQLSVIEVVDRDFLNAQVNKVHNHNKMARGFAAYEKNTEEKCTPVAPSALLDGALEPMHCKIILNFVGTGPFKLEPLLWNSLWTLIPAAVIFPDCDSSCDMHMIYNTPSSSTAKDQNQKFNLTCGDGSAIEANVFADTFTIEGRNSRLHTWQGTHQAIGAAAIYSSQFLGTAFKELSIFGDDPMFQTLVNQDVVTTPEFACDLSASGGGELFLGGVNTDKFTGSFTTSQGFWQISMDSANVNGKAVVGNLSVIIDTGTRLIVGDAKSVSEFMNQSVVLKMLRRSLHRIPNIRLTSRWKGIRLVRILSMEVKLSKDHLIALAALPVKISQTRMDRGGCLPPERIRCYRLYGEIFFVMLFKAIIRFGNDTLYYLFDFDADPLIKFTERYATLQAFMERATLWIGGDQQIFSVTPFAEAEIMGGPVPVSKLELDWDIEEEALTFGCT</sequence>
<dbReference type="Proteomes" id="UP000812287">
    <property type="component" value="Unassembled WGS sequence"/>
</dbReference>
<dbReference type="GO" id="GO:0004190">
    <property type="term" value="F:aspartic-type endopeptidase activity"/>
    <property type="evidence" value="ECO:0007669"/>
    <property type="project" value="InterPro"/>
</dbReference>
<dbReference type="GeneID" id="66100570"/>
<name>A0A9P7VRH9_9AGAR</name>
<comment type="similarity">
    <text evidence="1">Belongs to the peptidase A1 family.</text>
</comment>
<dbReference type="GO" id="GO:0006508">
    <property type="term" value="P:proteolysis"/>
    <property type="evidence" value="ECO:0007669"/>
    <property type="project" value="UniProtKB-KW"/>
</dbReference>
<feature type="domain" description="Peptidase A1" evidence="3">
    <location>
        <begin position="94"/>
        <end position="408"/>
    </location>
</feature>
<organism evidence="4 5">
    <name type="scientific">Guyanagaster necrorhizus</name>
    <dbReference type="NCBI Taxonomy" id="856835"/>
    <lineage>
        <taxon>Eukaryota</taxon>
        <taxon>Fungi</taxon>
        <taxon>Dikarya</taxon>
        <taxon>Basidiomycota</taxon>
        <taxon>Agaricomycotina</taxon>
        <taxon>Agaricomycetes</taxon>
        <taxon>Agaricomycetidae</taxon>
        <taxon>Agaricales</taxon>
        <taxon>Marasmiineae</taxon>
        <taxon>Physalacriaceae</taxon>
        <taxon>Guyanagaster</taxon>
    </lineage>
</organism>
<keyword evidence="4" id="KW-0645">Protease</keyword>
<dbReference type="PROSITE" id="PS51767">
    <property type="entry name" value="PEPTIDASE_A1"/>
    <property type="match status" value="1"/>
</dbReference>
<evidence type="ECO:0000313" key="4">
    <source>
        <dbReference type="EMBL" id="KAG7445502.1"/>
    </source>
</evidence>
<evidence type="ECO:0000256" key="2">
    <source>
        <dbReference type="SAM" id="SignalP"/>
    </source>
</evidence>
<dbReference type="Gene3D" id="2.40.70.10">
    <property type="entry name" value="Acid Proteases"/>
    <property type="match status" value="2"/>
</dbReference>
<keyword evidence="4" id="KW-0378">Hydrolase</keyword>
<dbReference type="InterPro" id="IPR021109">
    <property type="entry name" value="Peptidase_aspartic_dom_sf"/>
</dbReference>
<reference evidence="4" key="1">
    <citation type="submission" date="2020-11" db="EMBL/GenBank/DDBJ databases">
        <title>Adaptations for nitrogen fixation in a non-lichenized fungal sporocarp promotes dispersal by wood-feeding termites.</title>
        <authorList>
            <consortium name="DOE Joint Genome Institute"/>
            <person name="Koch R.A."/>
            <person name="Yoon G."/>
            <person name="Arayal U."/>
            <person name="Lail K."/>
            <person name="Amirebrahimi M."/>
            <person name="Labutti K."/>
            <person name="Lipzen A."/>
            <person name="Riley R."/>
            <person name="Barry K."/>
            <person name="Henrissat B."/>
            <person name="Grigoriev I.V."/>
            <person name="Herr J.R."/>
            <person name="Aime M.C."/>
        </authorList>
    </citation>
    <scope>NUCLEOTIDE SEQUENCE</scope>
    <source>
        <strain evidence="4">MCA 3950</strain>
    </source>
</reference>
<dbReference type="CDD" id="cd05471">
    <property type="entry name" value="pepsin_like"/>
    <property type="match status" value="1"/>
</dbReference>
<dbReference type="EMBL" id="MU250536">
    <property type="protein sequence ID" value="KAG7445502.1"/>
    <property type="molecule type" value="Genomic_DNA"/>
</dbReference>
<evidence type="ECO:0000259" key="3">
    <source>
        <dbReference type="PROSITE" id="PS51767"/>
    </source>
</evidence>
<evidence type="ECO:0000256" key="1">
    <source>
        <dbReference type="ARBA" id="ARBA00007447"/>
    </source>
</evidence>
<dbReference type="InterPro" id="IPR033121">
    <property type="entry name" value="PEPTIDASE_A1"/>
</dbReference>
<accession>A0A9P7VRH9</accession>
<dbReference type="AlphaFoldDB" id="A0A9P7VRH9"/>
<dbReference type="InterPro" id="IPR001461">
    <property type="entry name" value="Aspartic_peptidase_A1"/>
</dbReference>
<protein>
    <submittedName>
        <fullName evidence="4">Acid protease</fullName>
    </submittedName>
</protein>
<feature type="chain" id="PRO_5040142133" evidence="2">
    <location>
        <begin position="19"/>
        <end position="480"/>
    </location>
</feature>
<dbReference type="PANTHER" id="PTHR47966">
    <property type="entry name" value="BETA-SITE APP-CLEAVING ENZYME, ISOFORM A-RELATED"/>
    <property type="match status" value="1"/>
</dbReference>
<dbReference type="InterPro" id="IPR034164">
    <property type="entry name" value="Pepsin-like_dom"/>
</dbReference>
<dbReference type="RefSeq" id="XP_043039002.1">
    <property type="nucleotide sequence ID" value="XM_043178283.1"/>
</dbReference>
<dbReference type="SUPFAM" id="SSF50630">
    <property type="entry name" value="Acid proteases"/>
    <property type="match status" value="1"/>
</dbReference>